<dbReference type="InterPro" id="IPR011256">
    <property type="entry name" value="Reg_factor_effector_dom_sf"/>
</dbReference>
<dbReference type="SUPFAM" id="SSF54427">
    <property type="entry name" value="NTF2-like"/>
    <property type="match status" value="1"/>
</dbReference>
<evidence type="ECO:0000313" key="2">
    <source>
        <dbReference type="EMBL" id="KAJ8906203.1"/>
    </source>
</evidence>
<protein>
    <submittedName>
        <fullName evidence="2">Uncharacterized protein</fullName>
    </submittedName>
</protein>
<keyword evidence="3" id="KW-1185">Reference proteome</keyword>
<evidence type="ECO:0000256" key="1">
    <source>
        <dbReference type="ARBA" id="ARBA00009817"/>
    </source>
</evidence>
<reference evidence="2 3" key="1">
    <citation type="journal article" date="2023" name="Nat. Commun.">
        <title>Origin of minicircular mitochondrial genomes in red algae.</title>
        <authorList>
            <person name="Lee Y."/>
            <person name="Cho C.H."/>
            <person name="Lee Y.M."/>
            <person name="Park S.I."/>
            <person name="Yang J.H."/>
            <person name="West J.A."/>
            <person name="Bhattacharya D."/>
            <person name="Yoon H.S."/>
        </authorList>
    </citation>
    <scope>NUCLEOTIDE SEQUENCE [LARGE SCALE GENOMIC DNA]</scope>
    <source>
        <strain evidence="2 3">CCMP1338</strain>
        <tissue evidence="2">Whole cell</tissue>
    </source>
</reference>
<evidence type="ECO:0000313" key="3">
    <source>
        <dbReference type="Proteomes" id="UP001157974"/>
    </source>
</evidence>
<name>A0AAV8UYJ1_9RHOD</name>
<dbReference type="Proteomes" id="UP001157974">
    <property type="component" value="Unassembled WGS sequence"/>
</dbReference>
<sequence length="360" mass="40864">MGLGFVGVGIGLEKAKAKARVGNGSACVRARMALSTEEGKASADKRQALVNLKARLVKELETQLDGGEVDISMYAKDVNFVDPLNNFKGAEKQKKNIEMLANSPIMSMDFFRLHDIWIDPRKEAVMTRWTLNLKFKLLPWKPVLRFTGTSEYGLDDDLLVNRHIDTWDSINKQTFSFEAVADLVSEMFRKDTGSADVGSMLLRRDVLGFEVRRVTDGIVANCPYTNRGDGMDVLDRYFNGVNEKARPVFRLAPLVLNFPEGIRSEKKSMYSYIAEKKPPRSTAEKVKVEVCRSMTVAVFSFPDPITPQNAAMFEKYLMSLIKKRGYDRLSDQVLFAQYTPVYTLPWLRKNEIWIPLANDY</sequence>
<dbReference type="Pfam" id="PF04832">
    <property type="entry name" value="SOUL"/>
    <property type="match status" value="1"/>
</dbReference>
<dbReference type="PANTHER" id="PTHR34123">
    <property type="entry name" value="OS04G0578200 PROTEIN"/>
    <property type="match status" value="1"/>
</dbReference>
<comment type="similarity">
    <text evidence="1">Belongs to the HEBP family.</text>
</comment>
<organism evidence="2 3">
    <name type="scientific">Rhodosorus marinus</name>
    <dbReference type="NCBI Taxonomy" id="101924"/>
    <lineage>
        <taxon>Eukaryota</taxon>
        <taxon>Rhodophyta</taxon>
        <taxon>Stylonematophyceae</taxon>
        <taxon>Stylonematales</taxon>
        <taxon>Stylonemataceae</taxon>
        <taxon>Rhodosorus</taxon>
    </lineage>
</organism>
<dbReference type="Pfam" id="PF10184">
    <property type="entry name" value="DUF2358"/>
    <property type="match status" value="1"/>
</dbReference>
<dbReference type="Gene3D" id="3.20.80.10">
    <property type="entry name" value="Regulatory factor, effector binding domain"/>
    <property type="match status" value="1"/>
</dbReference>
<dbReference type="InterPro" id="IPR018790">
    <property type="entry name" value="DUF2358"/>
</dbReference>
<dbReference type="InterPro" id="IPR032710">
    <property type="entry name" value="NTF2-like_dom_sf"/>
</dbReference>
<dbReference type="InterPro" id="IPR006917">
    <property type="entry name" value="SOUL_heme-bd"/>
</dbReference>
<proteinExistence type="inferred from homology"/>
<dbReference type="SUPFAM" id="SSF55136">
    <property type="entry name" value="Probable bacterial effector-binding domain"/>
    <property type="match status" value="1"/>
</dbReference>
<comment type="caution">
    <text evidence="2">The sequence shown here is derived from an EMBL/GenBank/DDBJ whole genome shotgun (WGS) entry which is preliminary data.</text>
</comment>
<accession>A0AAV8UYJ1</accession>
<dbReference type="PANTHER" id="PTHR34123:SF1">
    <property type="entry name" value="OS04G0578200 PROTEIN"/>
    <property type="match status" value="1"/>
</dbReference>
<dbReference type="EMBL" id="JAMWBK010000004">
    <property type="protein sequence ID" value="KAJ8906203.1"/>
    <property type="molecule type" value="Genomic_DNA"/>
</dbReference>
<dbReference type="AlphaFoldDB" id="A0AAV8UYJ1"/>
<gene>
    <name evidence="2" type="ORF">NDN08_002698</name>
</gene>